<evidence type="ECO:0000313" key="2">
    <source>
        <dbReference type="EMBL" id="GIF94941.1"/>
    </source>
</evidence>
<feature type="region of interest" description="Disordered" evidence="1">
    <location>
        <begin position="71"/>
        <end position="104"/>
    </location>
</feature>
<dbReference type="AlphaFoldDB" id="A0A8J3K1C3"/>
<dbReference type="Proteomes" id="UP000659904">
    <property type="component" value="Unassembled WGS sequence"/>
</dbReference>
<reference evidence="2 3" key="1">
    <citation type="submission" date="2021-01" db="EMBL/GenBank/DDBJ databases">
        <title>Whole genome shotgun sequence of Catellatospora citrea NBRC 14495.</title>
        <authorList>
            <person name="Komaki H."/>
            <person name="Tamura T."/>
        </authorList>
    </citation>
    <scope>NUCLEOTIDE SEQUENCE [LARGE SCALE GENOMIC DNA]</scope>
    <source>
        <strain evidence="2 3">NBRC 14495</strain>
    </source>
</reference>
<feature type="compositionally biased region" description="Basic residues" evidence="1">
    <location>
        <begin position="83"/>
        <end position="94"/>
    </location>
</feature>
<accession>A0A8J3K1C3</accession>
<sequence>MPVAGYQTVVGRARSPRVNFSVRTPTASALFGADRTTGDADGRTLALADGAAEAVPEAAAVPLGWANTGDSGAGAEHAATLATRHRASRRRGARRSGTPPTLPA</sequence>
<dbReference type="EMBL" id="BONH01000001">
    <property type="protein sequence ID" value="GIF94941.1"/>
    <property type="molecule type" value="Genomic_DNA"/>
</dbReference>
<protein>
    <submittedName>
        <fullName evidence="2">Uncharacterized protein</fullName>
    </submittedName>
</protein>
<proteinExistence type="predicted"/>
<keyword evidence="3" id="KW-1185">Reference proteome</keyword>
<gene>
    <name evidence="2" type="ORF">Cci01nite_00350</name>
</gene>
<organism evidence="2 3">
    <name type="scientific">Catellatospora citrea</name>
    <dbReference type="NCBI Taxonomy" id="53366"/>
    <lineage>
        <taxon>Bacteria</taxon>
        <taxon>Bacillati</taxon>
        <taxon>Actinomycetota</taxon>
        <taxon>Actinomycetes</taxon>
        <taxon>Micromonosporales</taxon>
        <taxon>Micromonosporaceae</taxon>
        <taxon>Catellatospora</taxon>
    </lineage>
</organism>
<name>A0A8J3K1C3_9ACTN</name>
<evidence type="ECO:0000313" key="3">
    <source>
        <dbReference type="Proteomes" id="UP000659904"/>
    </source>
</evidence>
<comment type="caution">
    <text evidence="2">The sequence shown here is derived from an EMBL/GenBank/DDBJ whole genome shotgun (WGS) entry which is preliminary data.</text>
</comment>
<evidence type="ECO:0000256" key="1">
    <source>
        <dbReference type="SAM" id="MobiDB-lite"/>
    </source>
</evidence>